<dbReference type="SUPFAM" id="SSF54928">
    <property type="entry name" value="RNA-binding domain, RBD"/>
    <property type="match status" value="1"/>
</dbReference>
<dbReference type="InterPro" id="IPR052462">
    <property type="entry name" value="SLIRP/GR-RBP-like"/>
</dbReference>
<dbReference type="GO" id="GO:0003723">
    <property type="term" value="F:RNA binding"/>
    <property type="evidence" value="ECO:0007669"/>
    <property type="project" value="UniProtKB-UniRule"/>
</dbReference>
<dbReference type="Pfam" id="PF00076">
    <property type="entry name" value="RRM_1"/>
    <property type="match status" value="1"/>
</dbReference>
<dbReference type="InterPro" id="IPR000504">
    <property type="entry name" value="RRM_dom"/>
</dbReference>
<evidence type="ECO:0000256" key="3">
    <source>
        <dbReference type="SAM" id="MobiDB-lite"/>
    </source>
</evidence>
<feature type="compositionally biased region" description="Basic and acidic residues" evidence="3">
    <location>
        <begin position="96"/>
        <end position="139"/>
    </location>
</feature>
<keyword evidence="1 2" id="KW-0694">RNA-binding</keyword>
<organism evidence="5 7">
    <name type="scientific">Prymnesium parvum</name>
    <name type="common">Toxic golden alga</name>
    <dbReference type="NCBI Taxonomy" id="97485"/>
    <lineage>
        <taxon>Eukaryota</taxon>
        <taxon>Haptista</taxon>
        <taxon>Haptophyta</taxon>
        <taxon>Prymnesiophyceae</taxon>
        <taxon>Prymnesiales</taxon>
        <taxon>Prymnesiaceae</taxon>
        <taxon>Prymnesium</taxon>
    </lineage>
</organism>
<feature type="compositionally biased region" description="Basic and acidic residues" evidence="3">
    <location>
        <begin position="146"/>
        <end position="181"/>
    </location>
</feature>
<protein>
    <recommendedName>
        <fullName evidence="4">RRM domain-containing protein</fullName>
    </recommendedName>
</protein>
<accession>A0AB34IIF3</accession>
<feature type="domain" description="RRM" evidence="4">
    <location>
        <begin position="18"/>
        <end position="99"/>
    </location>
</feature>
<sequence length="211" mass="22518">MALKMGSTALTDRPFSKTQLFCSNLPWSVNGKMLRQAFEVYGEVTDAFVAYNGRSSRGFGYVTFKEAGGAAEAVQKMNGQPLGDENDRSREIRVEMARERPGPRPEPRERAAGENGERGNRRAPREEDGGGRGRGEGRGRGGRGGRGGEEGEGKGERTRRQRADRGKGRGGDADGAKREARAAVSEAADAVASMTVADAKAPPAVEESSES</sequence>
<dbReference type="EMBL" id="JBGBPQ010000025">
    <property type="protein sequence ID" value="KAL1499297.1"/>
    <property type="molecule type" value="Genomic_DNA"/>
</dbReference>
<dbReference type="PANTHER" id="PTHR48027">
    <property type="entry name" value="HETEROGENEOUS NUCLEAR RIBONUCLEOPROTEIN 87F-RELATED"/>
    <property type="match status" value="1"/>
</dbReference>
<name>A0AB34IIF3_PRYPA</name>
<dbReference type="Proteomes" id="UP001515480">
    <property type="component" value="Unassembled WGS sequence"/>
</dbReference>
<dbReference type="EMBL" id="JBGBPQ010000003">
    <property type="protein sequence ID" value="KAL1526949.1"/>
    <property type="molecule type" value="Genomic_DNA"/>
</dbReference>
<evidence type="ECO:0000259" key="4">
    <source>
        <dbReference type="PROSITE" id="PS50102"/>
    </source>
</evidence>
<feature type="compositionally biased region" description="Low complexity" evidence="3">
    <location>
        <begin position="182"/>
        <end position="193"/>
    </location>
</feature>
<reference evidence="5 7" key="1">
    <citation type="journal article" date="2024" name="Science">
        <title>Giant polyketide synthase enzymes in the biosynthesis of giant marine polyether toxins.</title>
        <authorList>
            <person name="Fallon T.R."/>
            <person name="Shende V.V."/>
            <person name="Wierzbicki I.H."/>
            <person name="Pendleton A.L."/>
            <person name="Watervoot N.F."/>
            <person name="Auber R.P."/>
            <person name="Gonzalez D.J."/>
            <person name="Wisecaver J.H."/>
            <person name="Moore B.S."/>
        </authorList>
    </citation>
    <scope>NUCLEOTIDE SEQUENCE [LARGE SCALE GENOMIC DNA]</scope>
    <source>
        <strain evidence="5 7">12B1</strain>
    </source>
</reference>
<evidence type="ECO:0000256" key="1">
    <source>
        <dbReference type="ARBA" id="ARBA00022884"/>
    </source>
</evidence>
<dbReference type="InterPro" id="IPR012677">
    <property type="entry name" value="Nucleotide-bd_a/b_plait_sf"/>
</dbReference>
<evidence type="ECO:0000313" key="6">
    <source>
        <dbReference type="EMBL" id="KAL1526949.1"/>
    </source>
</evidence>
<gene>
    <name evidence="5" type="ORF">AB1Y20_011505</name>
    <name evidence="6" type="ORF">AB1Y20_015639</name>
</gene>
<keyword evidence="7" id="KW-1185">Reference proteome</keyword>
<dbReference type="CDD" id="cd00590">
    <property type="entry name" value="RRM_SF"/>
    <property type="match status" value="1"/>
</dbReference>
<dbReference type="SMART" id="SM00360">
    <property type="entry name" value="RRM"/>
    <property type="match status" value="1"/>
</dbReference>
<dbReference type="AlphaFoldDB" id="A0AB34IIF3"/>
<evidence type="ECO:0000313" key="7">
    <source>
        <dbReference type="Proteomes" id="UP001515480"/>
    </source>
</evidence>
<evidence type="ECO:0000256" key="2">
    <source>
        <dbReference type="PROSITE-ProRule" id="PRU00176"/>
    </source>
</evidence>
<proteinExistence type="predicted"/>
<dbReference type="InterPro" id="IPR035979">
    <property type="entry name" value="RBD_domain_sf"/>
</dbReference>
<dbReference type="Gene3D" id="3.30.70.330">
    <property type="match status" value="1"/>
</dbReference>
<feature type="region of interest" description="Disordered" evidence="3">
    <location>
        <begin position="96"/>
        <end position="211"/>
    </location>
</feature>
<evidence type="ECO:0000313" key="5">
    <source>
        <dbReference type="EMBL" id="KAL1499297.1"/>
    </source>
</evidence>
<dbReference type="PROSITE" id="PS50102">
    <property type="entry name" value="RRM"/>
    <property type="match status" value="1"/>
</dbReference>
<comment type="caution">
    <text evidence="5">The sequence shown here is derived from an EMBL/GenBank/DDBJ whole genome shotgun (WGS) entry which is preliminary data.</text>
</comment>